<feature type="region of interest" description="Disordered" evidence="1">
    <location>
        <begin position="358"/>
        <end position="406"/>
    </location>
</feature>
<proteinExistence type="predicted"/>
<dbReference type="OrthoDB" id="10517557at2759"/>
<evidence type="ECO:0000256" key="1">
    <source>
        <dbReference type="SAM" id="MobiDB-lite"/>
    </source>
</evidence>
<dbReference type="RefSeq" id="XP_002500275.1">
    <property type="nucleotide sequence ID" value="XM_002500229.1"/>
</dbReference>
<dbReference type="Proteomes" id="UP000002009">
    <property type="component" value="Chromosome 2"/>
</dbReference>
<name>C1DZ26_MICCC</name>
<evidence type="ECO:0000313" key="2">
    <source>
        <dbReference type="EMBL" id="ACO61533.1"/>
    </source>
</evidence>
<feature type="compositionally biased region" description="Acidic residues" evidence="1">
    <location>
        <begin position="391"/>
        <end position="404"/>
    </location>
</feature>
<reference evidence="2 3" key="1">
    <citation type="journal article" date="2009" name="Science">
        <title>Green evolution and dynamic adaptations revealed by genomes of the marine picoeukaryotes Micromonas.</title>
        <authorList>
            <person name="Worden A.Z."/>
            <person name="Lee J.H."/>
            <person name="Mock T."/>
            <person name="Rouze P."/>
            <person name="Simmons M.P."/>
            <person name="Aerts A.L."/>
            <person name="Allen A.E."/>
            <person name="Cuvelier M.L."/>
            <person name="Derelle E."/>
            <person name="Everett M.V."/>
            <person name="Foulon E."/>
            <person name="Grimwood J."/>
            <person name="Gundlach H."/>
            <person name="Henrissat B."/>
            <person name="Napoli C."/>
            <person name="McDonald S.M."/>
            <person name="Parker M.S."/>
            <person name="Rombauts S."/>
            <person name="Salamov A."/>
            <person name="Von Dassow P."/>
            <person name="Badger J.H."/>
            <person name="Coutinho P.M."/>
            <person name="Demir E."/>
            <person name="Dubchak I."/>
            <person name="Gentemann C."/>
            <person name="Eikrem W."/>
            <person name="Gready J.E."/>
            <person name="John U."/>
            <person name="Lanier W."/>
            <person name="Lindquist E.A."/>
            <person name="Lucas S."/>
            <person name="Mayer K.F."/>
            <person name="Moreau H."/>
            <person name="Not F."/>
            <person name="Otillar R."/>
            <person name="Panaud O."/>
            <person name="Pangilinan J."/>
            <person name="Paulsen I."/>
            <person name="Piegu B."/>
            <person name="Poliakov A."/>
            <person name="Robbens S."/>
            <person name="Schmutz J."/>
            <person name="Toulza E."/>
            <person name="Wyss T."/>
            <person name="Zelensky A."/>
            <person name="Zhou K."/>
            <person name="Armbrust E.V."/>
            <person name="Bhattacharya D."/>
            <person name="Goodenough U.W."/>
            <person name="Van de Peer Y."/>
            <person name="Grigoriev I.V."/>
        </authorList>
    </citation>
    <scope>NUCLEOTIDE SEQUENCE [LARGE SCALE GENOMIC DNA]</scope>
    <source>
        <strain evidence="3">RCC299 / NOUM17</strain>
    </source>
</reference>
<evidence type="ECO:0000313" key="3">
    <source>
        <dbReference type="Proteomes" id="UP000002009"/>
    </source>
</evidence>
<accession>C1DZ26</accession>
<dbReference type="KEGG" id="mis:MICPUN_98701"/>
<gene>
    <name evidence="2" type="ORF">MICPUN_98701</name>
</gene>
<keyword evidence="3" id="KW-1185">Reference proteome</keyword>
<dbReference type="InParanoid" id="C1DZ26"/>
<protein>
    <submittedName>
        <fullName evidence="2">Uncharacterized protein</fullName>
    </submittedName>
</protein>
<dbReference type="GeneID" id="8241465"/>
<sequence>MGRSVHEHHVSLSKEQADELALLAVCDESGVDAETLRTALKRLEEICPPLAKRRARGEVKPAEMARLALDLPAVTSGMLGVKRLLPGADAAELCARQTSLFAKPGVDNAVDVVNTLRAGLEGAGLEPSACDELIAAVPAMLVIDAADGGTIAGIVARAGALRDALPTANLAKLCGKRPEFLVTKDRGEYRLTYESEPRVGHAAGMPVGKRRGDEKSAPGDGGGDGDGDRGRGPRWPESWYVYRSARQMRERMPSDCDVDRLLTDFPNILAMDVPALFEDLKRVFPGEAPADVLRRNPSISFQLERNTKSAEPLGPAANTVQADEVNQGLMTVKELRELASQTHDGLELEGIRRRASNEAAARCEGSDEDSLTCRCPLDTPHKRRRAPSSSDTDDDATDDDDDDDVRSPLKRRAAAESLAALPPAPSSDTPRFVRECSMDFASLLSILDDDRDASAPSRQNSSSFADETTWIDGIDVDVDHLMCDVVADCLATSSLRNPPCKIHRLKSAPGTTAPPPSHALTSSRGLSAAAAPFAPSGHGKRRPTFAGPHAPPSAIAGPTFRSAWPPVRRDRRALWADADGRLPSAGEVLSVLERWRLVQHAVGVPC</sequence>
<feature type="region of interest" description="Disordered" evidence="1">
    <location>
        <begin position="506"/>
        <end position="562"/>
    </location>
</feature>
<feature type="region of interest" description="Disordered" evidence="1">
    <location>
        <begin position="200"/>
        <end position="236"/>
    </location>
</feature>
<dbReference type="AlphaFoldDB" id="C1DZ26"/>
<organism evidence="2 3">
    <name type="scientific">Micromonas commoda (strain RCC299 / NOUM17 / CCMP2709)</name>
    <name type="common">Picoplanktonic green alga</name>
    <dbReference type="NCBI Taxonomy" id="296587"/>
    <lineage>
        <taxon>Eukaryota</taxon>
        <taxon>Viridiplantae</taxon>
        <taxon>Chlorophyta</taxon>
        <taxon>Mamiellophyceae</taxon>
        <taxon>Mamiellales</taxon>
        <taxon>Mamiellaceae</taxon>
        <taxon>Micromonas</taxon>
    </lineage>
</organism>
<dbReference type="EMBL" id="CP001323">
    <property type="protein sequence ID" value="ACO61533.1"/>
    <property type="molecule type" value="Genomic_DNA"/>
</dbReference>